<comment type="subcellular location">
    <subcellularLocation>
        <location evidence="1">Membrane</location>
        <topology evidence="1">Multi-pass membrane protein</topology>
    </subcellularLocation>
</comment>
<accession>A0ABP4F7J1</accession>
<keyword evidence="5 6" id="KW-0472">Membrane</keyword>
<feature type="transmembrane region" description="Helical" evidence="6">
    <location>
        <begin position="497"/>
        <end position="515"/>
    </location>
</feature>
<name>A0ABP4F7J1_9ACTN</name>
<feature type="transmembrane region" description="Helical" evidence="6">
    <location>
        <begin position="412"/>
        <end position="438"/>
    </location>
</feature>
<keyword evidence="2" id="KW-0813">Transport</keyword>
<reference evidence="8" key="1">
    <citation type="journal article" date="2019" name="Int. J. Syst. Evol. Microbiol.">
        <title>The Global Catalogue of Microorganisms (GCM) 10K type strain sequencing project: providing services to taxonomists for standard genome sequencing and annotation.</title>
        <authorList>
            <consortium name="The Broad Institute Genomics Platform"/>
            <consortium name="The Broad Institute Genome Sequencing Center for Infectious Disease"/>
            <person name="Wu L."/>
            <person name="Ma J."/>
        </authorList>
    </citation>
    <scope>NUCLEOTIDE SEQUENCE [LARGE SCALE GENOMIC DNA]</scope>
    <source>
        <strain evidence="8">JCM 11813</strain>
    </source>
</reference>
<dbReference type="Proteomes" id="UP001499979">
    <property type="component" value="Unassembled WGS sequence"/>
</dbReference>
<feature type="transmembrane region" description="Helical" evidence="6">
    <location>
        <begin position="329"/>
        <end position="352"/>
    </location>
</feature>
<sequence length="538" mass="58141">MPEAHEPIPAHHVSELSEDEKHLARLGYRQELNRSWSGFSNFAISFSIISILAGCFTTFGQGWSNGGPIAISWGWPIISLFILIIGFTMSELVSAYPTSGGIYWWASKLGGPAAGFFTGWLNLIGLVAVTASVAYGAATFLDITLSTISDSWASGYSLKRVFVLFVLIMVMAVLLNAFGAHLLAMINNISVWWHVAGAAAVILILILIPEQHSSSSFVWTERINNSGFADGSTSGMTFWFLVLPLGFLLTQYTITGFDASAHLSEETNEASTGAAKGIWRSIFYSAVGGWILLLAFLYAVQDPDGVTAGINSGLNGADVIFGQALPERWHITILVISTAGQLFCATACLTSASRMTFAFSRDGAIPGSGMWSKVAGNKVPINAVVAVAVVGVLITLPALIEVNIGTPDAPIIVPTAFYAVVSVAVIGLYLAFAIPIFLRWKMGDAFQPGAWTNGAKYKWMNLVAVAEILIISIYFILPFTPLAVPWNENFSWKFVNYAPILTVGSLIVLTIWWQASAKRWFTGPKHTIDQAVIDAFEE</sequence>
<feature type="transmembrane region" description="Helical" evidence="6">
    <location>
        <begin position="278"/>
        <end position="300"/>
    </location>
</feature>
<dbReference type="Pfam" id="PF13520">
    <property type="entry name" value="AA_permease_2"/>
    <property type="match status" value="1"/>
</dbReference>
<keyword evidence="4 6" id="KW-1133">Transmembrane helix</keyword>
<keyword evidence="8" id="KW-1185">Reference proteome</keyword>
<evidence type="ECO:0000256" key="3">
    <source>
        <dbReference type="ARBA" id="ARBA00022692"/>
    </source>
</evidence>
<evidence type="ECO:0000256" key="6">
    <source>
        <dbReference type="SAM" id="Phobius"/>
    </source>
</evidence>
<dbReference type="Gene3D" id="1.20.1740.10">
    <property type="entry name" value="Amino acid/polyamine transporter I"/>
    <property type="match status" value="1"/>
</dbReference>
<feature type="transmembrane region" description="Helical" evidence="6">
    <location>
        <begin position="379"/>
        <end position="400"/>
    </location>
</feature>
<organism evidence="7 8">
    <name type="scientific">Nocardioides aquiterrae</name>
    <dbReference type="NCBI Taxonomy" id="203799"/>
    <lineage>
        <taxon>Bacteria</taxon>
        <taxon>Bacillati</taxon>
        <taxon>Actinomycetota</taxon>
        <taxon>Actinomycetes</taxon>
        <taxon>Propionibacteriales</taxon>
        <taxon>Nocardioidaceae</taxon>
        <taxon>Nocardioides</taxon>
    </lineage>
</organism>
<evidence type="ECO:0000256" key="2">
    <source>
        <dbReference type="ARBA" id="ARBA00022448"/>
    </source>
</evidence>
<dbReference type="PANTHER" id="PTHR45649">
    <property type="entry name" value="AMINO-ACID PERMEASE BAT1"/>
    <property type="match status" value="1"/>
</dbReference>
<feature type="transmembrane region" description="Helical" evidence="6">
    <location>
        <begin position="73"/>
        <end position="93"/>
    </location>
</feature>
<gene>
    <name evidence="7" type="ORF">GCM10009606_40280</name>
</gene>
<feature type="transmembrane region" description="Helical" evidence="6">
    <location>
        <begin position="459"/>
        <end position="477"/>
    </location>
</feature>
<dbReference type="RefSeq" id="WP_343909569.1">
    <property type="nucleotide sequence ID" value="NZ_BAAAJE010000025.1"/>
</dbReference>
<protein>
    <submittedName>
        <fullName evidence="7">Amino acid permease</fullName>
    </submittedName>
</protein>
<feature type="transmembrane region" description="Helical" evidence="6">
    <location>
        <begin position="191"/>
        <end position="209"/>
    </location>
</feature>
<feature type="transmembrane region" description="Helical" evidence="6">
    <location>
        <begin position="161"/>
        <end position="184"/>
    </location>
</feature>
<proteinExistence type="predicted"/>
<dbReference type="EMBL" id="BAAAJE010000025">
    <property type="protein sequence ID" value="GAA1158352.1"/>
    <property type="molecule type" value="Genomic_DNA"/>
</dbReference>
<evidence type="ECO:0000313" key="7">
    <source>
        <dbReference type="EMBL" id="GAA1158352.1"/>
    </source>
</evidence>
<evidence type="ECO:0000256" key="1">
    <source>
        <dbReference type="ARBA" id="ARBA00004141"/>
    </source>
</evidence>
<evidence type="ECO:0000256" key="5">
    <source>
        <dbReference type="ARBA" id="ARBA00023136"/>
    </source>
</evidence>
<comment type="caution">
    <text evidence="7">The sequence shown here is derived from an EMBL/GenBank/DDBJ whole genome shotgun (WGS) entry which is preliminary data.</text>
</comment>
<dbReference type="PIRSF" id="PIRSF006060">
    <property type="entry name" value="AA_transporter"/>
    <property type="match status" value="1"/>
</dbReference>
<evidence type="ECO:0000313" key="8">
    <source>
        <dbReference type="Proteomes" id="UP001499979"/>
    </source>
</evidence>
<evidence type="ECO:0000256" key="4">
    <source>
        <dbReference type="ARBA" id="ARBA00022989"/>
    </source>
</evidence>
<feature type="transmembrane region" description="Helical" evidence="6">
    <location>
        <begin position="238"/>
        <end position="257"/>
    </location>
</feature>
<dbReference type="PANTHER" id="PTHR45649:SF26">
    <property type="entry name" value="OS04G0435100 PROTEIN"/>
    <property type="match status" value="1"/>
</dbReference>
<feature type="transmembrane region" description="Helical" evidence="6">
    <location>
        <begin position="39"/>
        <end position="61"/>
    </location>
</feature>
<keyword evidence="3 6" id="KW-0812">Transmembrane</keyword>
<feature type="transmembrane region" description="Helical" evidence="6">
    <location>
        <begin position="114"/>
        <end position="141"/>
    </location>
</feature>
<dbReference type="InterPro" id="IPR002293">
    <property type="entry name" value="AA/rel_permease1"/>
</dbReference>